<dbReference type="CDD" id="cd16032">
    <property type="entry name" value="choline-sulfatase"/>
    <property type="match status" value="1"/>
</dbReference>
<comment type="caution">
    <text evidence="6">The sequence shown here is derived from an EMBL/GenBank/DDBJ whole genome shotgun (WGS) entry which is preliminary data.</text>
</comment>
<dbReference type="GO" id="GO:0047753">
    <property type="term" value="F:choline-sulfatase activity"/>
    <property type="evidence" value="ECO:0007669"/>
    <property type="project" value="UniProtKB-EC"/>
</dbReference>
<dbReference type="RefSeq" id="WP_380788334.1">
    <property type="nucleotide sequence ID" value="NZ_JBHTKR010000001.1"/>
</dbReference>
<evidence type="ECO:0000256" key="3">
    <source>
        <dbReference type="ARBA" id="ARBA00022801"/>
    </source>
</evidence>
<dbReference type="Pfam" id="PF00884">
    <property type="entry name" value="Sulfatase"/>
    <property type="match status" value="1"/>
</dbReference>
<dbReference type="EMBL" id="JBHTKR010000001">
    <property type="protein sequence ID" value="MFD1193249.1"/>
    <property type="molecule type" value="Genomic_DNA"/>
</dbReference>
<dbReference type="NCBIfam" id="TIGR03417">
    <property type="entry name" value="chol_sulfatase"/>
    <property type="match status" value="1"/>
</dbReference>
<evidence type="ECO:0000256" key="1">
    <source>
        <dbReference type="ARBA" id="ARBA00008779"/>
    </source>
</evidence>
<dbReference type="EC" id="3.1.6.6" evidence="6"/>
<dbReference type="InterPro" id="IPR024607">
    <property type="entry name" value="Sulfatase_CS"/>
</dbReference>
<dbReference type="PROSITE" id="PS00149">
    <property type="entry name" value="SULFATASE_2"/>
    <property type="match status" value="1"/>
</dbReference>
<evidence type="ECO:0000259" key="4">
    <source>
        <dbReference type="Pfam" id="PF00884"/>
    </source>
</evidence>
<dbReference type="Pfam" id="PF12411">
    <property type="entry name" value="Choline_sulf_C"/>
    <property type="match status" value="1"/>
</dbReference>
<evidence type="ECO:0000313" key="6">
    <source>
        <dbReference type="EMBL" id="MFD1193249.1"/>
    </source>
</evidence>
<dbReference type="Gene3D" id="3.40.720.10">
    <property type="entry name" value="Alkaline Phosphatase, subunit A"/>
    <property type="match status" value="1"/>
</dbReference>
<sequence>MRDAHVQAGTRPNILIVMVDQLNGTLFPDGPADWLHAPNLKALAARSARFANAYTASPLCAPGRASFMSGQLPSATRVYDNAAEFASSIPTYAHHLRRAGYYTCLSGKMHFVGPDQLHGFEERLTTDIYPADFGWTPDYRKPGERIDWWYHNMGSVTGAGVAEITNQMEYDDDVAHQAMSKIYDLSRGADARPWCMTVSFTHPHDPYVARRKYWDLYADCTHLAPEVGPIPYAQQDAHSKRIFDANDWRSYDLTDAMVARARRAYFANISYLDDKIGQIMDTLAATRQEAIVVFVSDHGDMLGERGLWYKMCFYEGSARVPLMIAAPSLPAGRIDQPVSTIDVCPTLCDLAGASMDEVMPWTTGESLVPLAQGFDRTSPVAMEYAAEASEAPLVCLRYGRWKYTRCALDPDMLFDIEADPHELHNLAADPAHQGTLQTLRAKSEARWDLDRYDAEVRISQARRWVVYEALRQGGYYPWDFQPLQKASERYMRNHMDLNILEESKRFPRGE</sequence>
<evidence type="ECO:0000313" key="7">
    <source>
        <dbReference type="Proteomes" id="UP001597151"/>
    </source>
</evidence>
<dbReference type="InterPro" id="IPR017785">
    <property type="entry name" value="Choline-sulfatase"/>
</dbReference>
<keyword evidence="7" id="KW-1185">Reference proteome</keyword>
<dbReference type="InterPro" id="IPR025863">
    <property type="entry name" value="Choline_sulf_C_dom"/>
</dbReference>
<name>A0ABW3T7Z0_9RHOB</name>
<dbReference type="InterPro" id="IPR017850">
    <property type="entry name" value="Alkaline_phosphatase_core_sf"/>
</dbReference>
<dbReference type="Proteomes" id="UP001597151">
    <property type="component" value="Unassembled WGS sequence"/>
</dbReference>
<feature type="domain" description="Sulfatase N-terminal" evidence="4">
    <location>
        <begin position="12"/>
        <end position="353"/>
    </location>
</feature>
<keyword evidence="3 6" id="KW-0378">Hydrolase</keyword>
<reference evidence="7" key="1">
    <citation type="journal article" date="2019" name="Int. J. Syst. Evol. Microbiol.">
        <title>The Global Catalogue of Microorganisms (GCM) 10K type strain sequencing project: providing services to taxonomists for standard genome sequencing and annotation.</title>
        <authorList>
            <consortium name="The Broad Institute Genomics Platform"/>
            <consortium name="The Broad Institute Genome Sequencing Center for Infectious Disease"/>
            <person name="Wu L."/>
            <person name="Ma J."/>
        </authorList>
    </citation>
    <scope>NUCLEOTIDE SEQUENCE [LARGE SCALE GENOMIC DNA]</scope>
    <source>
        <strain evidence="7">CCUG 55328</strain>
    </source>
</reference>
<dbReference type="PANTHER" id="PTHR45953">
    <property type="entry name" value="IDURONATE 2-SULFATASE"/>
    <property type="match status" value="1"/>
</dbReference>
<dbReference type="SUPFAM" id="SSF53649">
    <property type="entry name" value="Alkaline phosphatase-like"/>
    <property type="match status" value="1"/>
</dbReference>
<comment type="similarity">
    <text evidence="1">Belongs to the sulfatase family.</text>
</comment>
<dbReference type="PANTHER" id="PTHR45953:SF1">
    <property type="entry name" value="IDURONATE 2-SULFATASE"/>
    <property type="match status" value="1"/>
</dbReference>
<evidence type="ECO:0000256" key="2">
    <source>
        <dbReference type="ARBA" id="ARBA00022723"/>
    </source>
</evidence>
<keyword evidence="2" id="KW-0479">Metal-binding</keyword>
<accession>A0ABW3T7Z0</accession>
<gene>
    <name evidence="6" type="primary">betC</name>
    <name evidence="6" type="ORF">ACFQ3C_01025</name>
</gene>
<dbReference type="InterPro" id="IPR000917">
    <property type="entry name" value="Sulfatase_N"/>
</dbReference>
<evidence type="ECO:0000259" key="5">
    <source>
        <dbReference type="Pfam" id="PF12411"/>
    </source>
</evidence>
<feature type="domain" description="Choline sulfatase enzyme C-terminal" evidence="5">
    <location>
        <begin position="455"/>
        <end position="506"/>
    </location>
</feature>
<organism evidence="6 7">
    <name type="scientific">Seohaeicola saemankumensis</name>
    <dbReference type="NCBI Taxonomy" id="481181"/>
    <lineage>
        <taxon>Bacteria</taxon>
        <taxon>Pseudomonadati</taxon>
        <taxon>Pseudomonadota</taxon>
        <taxon>Alphaproteobacteria</taxon>
        <taxon>Rhodobacterales</taxon>
        <taxon>Roseobacteraceae</taxon>
        <taxon>Seohaeicola</taxon>
    </lineage>
</organism>
<proteinExistence type="inferred from homology"/>
<protein>
    <submittedName>
        <fullName evidence="6">Choline-sulfatase</fullName>
        <ecNumber evidence="6">3.1.6.6</ecNumber>
    </submittedName>
</protein>